<feature type="domain" description="Zn(2)-C6 fungal-type" evidence="7">
    <location>
        <begin position="198"/>
        <end position="226"/>
    </location>
</feature>
<dbReference type="GO" id="GO:0005634">
    <property type="term" value="C:nucleus"/>
    <property type="evidence" value="ECO:0007669"/>
    <property type="project" value="UniProtKB-SubCell"/>
</dbReference>
<keyword evidence="2" id="KW-0805">Transcription regulation</keyword>
<feature type="compositionally biased region" description="Basic residues" evidence="6">
    <location>
        <begin position="77"/>
        <end position="90"/>
    </location>
</feature>
<feature type="compositionally biased region" description="Polar residues" evidence="6">
    <location>
        <begin position="301"/>
        <end position="318"/>
    </location>
</feature>
<reference evidence="8 9" key="1">
    <citation type="journal article" date="2016" name="Front. Microbiol.">
        <title>Genome and transcriptome sequences reveal the specific parasitism of the nematophagous Purpureocillium lilacinum 36-1.</title>
        <authorList>
            <person name="Xie J."/>
            <person name="Li S."/>
            <person name="Mo C."/>
            <person name="Xiao X."/>
            <person name="Peng D."/>
            <person name="Wang G."/>
            <person name="Xiao Y."/>
        </authorList>
    </citation>
    <scope>NUCLEOTIDE SEQUENCE [LARGE SCALE GENOMIC DNA]</scope>
    <source>
        <strain evidence="8 9">36-1</strain>
    </source>
</reference>
<dbReference type="PANTHER" id="PTHR46910:SF37">
    <property type="entry name" value="ZN(II)2CYS6 TRANSCRIPTION FACTOR (EUROFUNG)"/>
    <property type="match status" value="1"/>
</dbReference>
<protein>
    <recommendedName>
        <fullName evidence="7">Zn(2)-C6 fungal-type domain-containing protein</fullName>
    </recommendedName>
</protein>
<evidence type="ECO:0000256" key="3">
    <source>
        <dbReference type="ARBA" id="ARBA00023125"/>
    </source>
</evidence>
<dbReference type="InterPro" id="IPR050987">
    <property type="entry name" value="AtrR-like"/>
</dbReference>
<comment type="subcellular location">
    <subcellularLocation>
        <location evidence="1">Nucleus</location>
    </subcellularLocation>
</comment>
<keyword evidence="4" id="KW-0804">Transcription</keyword>
<keyword evidence="3" id="KW-0238">DNA-binding</keyword>
<organism evidence="8 9">
    <name type="scientific">Purpureocillium lilacinum</name>
    <name type="common">Paecilomyces lilacinus</name>
    <dbReference type="NCBI Taxonomy" id="33203"/>
    <lineage>
        <taxon>Eukaryota</taxon>
        <taxon>Fungi</taxon>
        <taxon>Dikarya</taxon>
        <taxon>Ascomycota</taxon>
        <taxon>Pezizomycotina</taxon>
        <taxon>Sordariomycetes</taxon>
        <taxon>Hypocreomycetidae</taxon>
        <taxon>Hypocreales</taxon>
        <taxon>Ophiocordycipitaceae</taxon>
        <taxon>Purpureocillium</taxon>
    </lineage>
</organism>
<evidence type="ECO:0000313" key="9">
    <source>
        <dbReference type="Proteomes" id="UP000245956"/>
    </source>
</evidence>
<comment type="caution">
    <text evidence="8">The sequence shown here is derived from an EMBL/GenBank/DDBJ whole genome shotgun (WGS) entry which is preliminary data.</text>
</comment>
<proteinExistence type="predicted"/>
<accession>A0A2U3ED90</accession>
<feature type="region of interest" description="Disordered" evidence="6">
    <location>
        <begin position="223"/>
        <end position="245"/>
    </location>
</feature>
<evidence type="ECO:0000256" key="2">
    <source>
        <dbReference type="ARBA" id="ARBA00023015"/>
    </source>
</evidence>
<dbReference type="Gene3D" id="4.10.240.10">
    <property type="entry name" value="Zn(2)-C6 fungal-type DNA-binding domain"/>
    <property type="match status" value="1"/>
</dbReference>
<evidence type="ECO:0000313" key="8">
    <source>
        <dbReference type="EMBL" id="PWI72485.1"/>
    </source>
</evidence>
<dbReference type="PANTHER" id="PTHR46910">
    <property type="entry name" value="TRANSCRIPTION FACTOR PDR1"/>
    <property type="match status" value="1"/>
</dbReference>
<name>A0A2U3ED90_PURLI</name>
<feature type="compositionally biased region" description="Basic and acidic residues" evidence="6">
    <location>
        <begin position="232"/>
        <end position="243"/>
    </location>
</feature>
<dbReference type="InterPro" id="IPR001138">
    <property type="entry name" value="Zn2Cys6_DnaBD"/>
</dbReference>
<dbReference type="GO" id="GO:0003677">
    <property type="term" value="F:DNA binding"/>
    <property type="evidence" value="ECO:0007669"/>
    <property type="project" value="UniProtKB-KW"/>
</dbReference>
<sequence>MPCLEIRLSFGEWSLGDSGLVRAVGPPFGRDNPNPGVGALAQIRPFASITRRQLPRGDPSRHFDSRPFFKQLRLAQPRRHTRTAGTRKCRDRSPRPPNHRSSARTVLAGRVRSTTCPNCPPCGPFSLLASKERTLIHRTSGCSDFWHPKRQNTASSFGESISSEARIDMELSLTDTRPSGSAPDVKNARADVGYSSLQVRCNRVLPRCDRCITHDAECVYPERAKRRPQRPPPEHPTSHRAGDEPTALNTILDRLHRLEQQSLISPPYSVRDGHHAVLHPSASSSPALTTPYPSGAITELSPVSASPHGSTGLQPSEVDSTATLKHAIDQVQKLKLEGYARSVITEKVEIPRELAKAWIESSFTASPRTSRDQDSLTGASIDYFTHMATDMFLSLVNRRLIQLIPDIIDLPHVHLDFSVQVLYYAILFHGATLNVSNTTRIRGQDYAKSCYLGVLRALPQWKREATGSATDFVAGILMTRVAAECFDYDLAWKMHQLASEFARALNLHNLDGGDYAGINDSGRSDDDRRGFWQLIQVDLYIRLLMDKPPVITNDAWNVNLPWLDNSQAPPEGFQAIAFLILSRITMILMRFFALIDDTARRTRSELRRETEHLCEEIEQLYVDWQAHDFSTLTSEKEEDTWVVADCLITGYTCIIFMLRKIDVLGTDSPILVARDADLPTHPLVLVAARHIIRVANHILAIYSNPETMSAVLGAYGAYIPAACLYREVLRAEDARAHAHDMEVLDRFSSLVCSISRGRRELYPFVRAMNTLNADVKKKCEETRA</sequence>
<evidence type="ECO:0000256" key="1">
    <source>
        <dbReference type="ARBA" id="ARBA00004123"/>
    </source>
</evidence>
<evidence type="ECO:0000256" key="6">
    <source>
        <dbReference type="SAM" id="MobiDB-lite"/>
    </source>
</evidence>
<feature type="compositionally biased region" description="Low complexity" evidence="6">
    <location>
        <begin position="280"/>
        <end position="294"/>
    </location>
</feature>
<dbReference type="GO" id="GO:0008270">
    <property type="term" value="F:zinc ion binding"/>
    <property type="evidence" value="ECO:0007669"/>
    <property type="project" value="InterPro"/>
</dbReference>
<evidence type="ECO:0000256" key="5">
    <source>
        <dbReference type="ARBA" id="ARBA00023242"/>
    </source>
</evidence>
<keyword evidence="5" id="KW-0539">Nucleus</keyword>
<dbReference type="GO" id="GO:0000981">
    <property type="term" value="F:DNA-binding transcription factor activity, RNA polymerase II-specific"/>
    <property type="evidence" value="ECO:0007669"/>
    <property type="project" value="InterPro"/>
</dbReference>
<feature type="region of interest" description="Disordered" evidence="6">
    <location>
        <begin position="267"/>
        <end position="318"/>
    </location>
</feature>
<dbReference type="Proteomes" id="UP000245956">
    <property type="component" value="Unassembled WGS sequence"/>
</dbReference>
<dbReference type="CDD" id="cd00067">
    <property type="entry name" value="GAL4"/>
    <property type="match status" value="1"/>
</dbReference>
<gene>
    <name evidence="8" type="ORF">PCL_11108</name>
</gene>
<feature type="region of interest" description="Disordered" evidence="6">
    <location>
        <begin position="77"/>
        <end position="103"/>
    </location>
</feature>
<dbReference type="AlphaFoldDB" id="A0A2U3ED90"/>
<evidence type="ECO:0000256" key="4">
    <source>
        <dbReference type="ARBA" id="ARBA00023163"/>
    </source>
</evidence>
<dbReference type="Pfam" id="PF00172">
    <property type="entry name" value="Zn_clus"/>
    <property type="match status" value="1"/>
</dbReference>
<evidence type="ECO:0000259" key="7">
    <source>
        <dbReference type="Pfam" id="PF00172"/>
    </source>
</evidence>
<dbReference type="CDD" id="cd12148">
    <property type="entry name" value="fungal_TF_MHR"/>
    <property type="match status" value="1"/>
</dbReference>
<dbReference type="InterPro" id="IPR036864">
    <property type="entry name" value="Zn2-C6_fun-type_DNA-bd_sf"/>
</dbReference>
<dbReference type="EMBL" id="LCWV01000006">
    <property type="protein sequence ID" value="PWI72485.1"/>
    <property type="molecule type" value="Genomic_DNA"/>
</dbReference>